<dbReference type="PROSITE" id="PS51257">
    <property type="entry name" value="PROKAR_LIPOPROTEIN"/>
    <property type="match status" value="1"/>
</dbReference>
<gene>
    <name evidence="1" type="ORF">NH26_10850</name>
</gene>
<dbReference type="RefSeq" id="WP_044222868.1">
    <property type="nucleotide sequence ID" value="NZ_JRYR02000001.1"/>
</dbReference>
<dbReference type="AlphaFoldDB" id="A0A1S1Z0M4"/>
<dbReference type="EMBL" id="JRYR02000001">
    <property type="protein sequence ID" value="OHX66818.1"/>
    <property type="molecule type" value="Genomic_DNA"/>
</dbReference>
<keyword evidence="2" id="KW-1185">Reference proteome</keyword>
<evidence type="ECO:0000313" key="1">
    <source>
        <dbReference type="EMBL" id="OHX66818.1"/>
    </source>
</evidence>
<dbReference type="Proteomes" id="UP000179797">
    <property type="component" value="Unassembled WGS sequence"/>
</dbReference>
<reference evidence="1 2" key="1">
    <citation type="journal article" date="2012" name="Int. J. Syst. Evol. Microbiol.">
        <title>Flammeovirga pacifica sp. nov., isolated from deep-sea sediment.</title>
        <authorList>
            <person name="Xu H."/>
            <person name="Fu Y."/>
            <person name="Yang N."/>
            <person name="Ding Z."/>
            <person name="Lai Q."/>
            <person name="Zeng R."/>
        </authorList>
    </citation>
    <scope>NUCLEOTIDE SEQUENCE [LARGE SCALE GENOMIC DNA]</scope>
    <source>
        <strain evidence="2">DSM 24597 / LMG 26175 / WPAGA1</strain>
    </source>
</reference>
<sequence length="303" mass="33025">MKRLLYIVIVSISLSFQGCELYDTYADEVNAEFIGSTVSFETATTIPDSVRENSIPLSLEVEMPYAIQTSRGVEVTYEFEGDATFGTDFTAKAIEKNDANSSAVVEKFATANGGTFIIKNREKTQDESGEQSFTNTRNTATIEISPLVVQGVDKPNGKTLNVVLTKAKNLDDNTVVTVGQGGIKKEYNLLIRDIHCPSDLDGTYSAQITKDEGIVDVPDVTITKTADSSNPDNIWGLYEISNVAGDLQDIPFQIIDQCGEFLGPSDDYITISGTTSSDGKISLDVLFSDGITTRQWTLFLTKN</sequence>
<accession>A0A1S1Z0M4</accession>
<dbReference type="STRING" id="915059.NH26_10850"/>
<name>A0A1S1Z0M4_FLAPC</name>
<proteinExistence type="predicted"/>
<evidence type="ECO:0000313" key="2">
    <source>
        <dbReference type="Proteomes" id="UP000179797"/>
    </source>
</evidence>
<protein>
    <submittedName>
        <fullName evidence="1">Uncharacterized protein</fullName>
    </submittedName>
</protein>
<dbReference type="OrthoDB" id="975898at2"/>
<comment type="caution">
    <text evidence="1">The sequence shown here is derived from an EMBL/GenBank/DDBJ whole genome shotgun (WGS) entry which is preliminary data.</text>
</comment>
<organism evidence="1 2">
    <name type="scientific">Flammeovirga pacifica</name>
    <dbReference type="NCBI Taxonomy" id="915059"/>
    <lineage>
        <taxon>Bacteria</taxon>
        <taxon>Pseudomonadati</taxon>
        <taxon>Bacteroidota</taxon>
        <taxon>Cytophagia</taxon>
        <taxon>Cytophagales</taxon>
        <taxon>Flammeovirgaceae</taxon>
        <taxon>Flammeovirga</taxon>
    </lineage>
</organism>